<dbReference type="Proteomes" id="UP000006821">
    <property type="component" value="Chromosome"/>
</dbReference>
<protein>
    <submittedName>
        <fullName evidence="3">Uncharacterized protein</fullName>
    </submittedName>
</protein>
<name>Q607T7_METCA</name>
<evidence type="ECO:0000256" key="1">
    <source>
        <dbReference type="SAM" id="MobiDB-lite"/>
    </source>
</evidence>
<keyword evidence="2" id="KW-1133">Transmembrane helix</keyword>
<dbReference type="AlphaFoldDB" id="Q607T7"/>
<feature type="transmembrane region" description="Helical" evidence="2">
    <location>
        <begin position="44"/>
        <end position="65"/>
    </location>
</feature>
<dbReference type="HOGENOM" id="CLU_1179112_0_0_6"/>
<proteinExistence type="predicted"/>
<evidence type="ECO:0000256" key="2">
    <source>
        <dbReference type="SAM" id="Phobius"/>
    </source>
</evidence>
<dbReference type="STRING" id="243233.MCA1668"/>
<keyword evidence="2" id="KW-0472">Membrane</keyword>
<evidence type="ECO:0000313" key="3">
    <source>
        <dbReference type="EMBL" id="AAU92285.1"/>
    </source>
</evidence>
<feature type="region of interest" description="Disordered" evidence="1">
    <location>
        <begin position="1"/>
        <end position="26"/>
    </location>
</feature>
<feature type="compositionally biased region" description="Basic and acidic residues" evidence="1">
    <location>
        <begin position="13"/>
        <end position="24"/>
    </location>
</feature>
<evidence type="ECO:0000313" key="4">
    <source>
        <dbReference type="Proteomes" id="UP000006821"/>
    </source>
</evidence>
<dbReference type="EMBL" id="AE017282">
    <property type="protein sequence ID" value="AAU92285.1"/>
    <property type="molecule type" value="Genomic_DNA"/>
</dbReference>
<accession>Q607T7</accession>
<dbReference type="KEGG" id="mca:MCA1668"/>
<organism evidence="3 4">
    <name type="scientific">Methylococcus capsulatus (strain ATCC 33009 / NCIMB 11132 / Bath)</name>
    <dbReference type="NCBI Taxonomy" id="243233"/>
    <lineage>
        <taxon>Bacteria</taxon>
        <taxon>Pseudomonadati</taxon>
        <taxon>Pseudomonadota</taxon>
        <taxon>Gammaproteobacteria</taxon>
        <taxon>Methylococcales</taxon>
        <taxon>Methylococcaceae</taxon>
        <taxon>Methylococcus</taxon>
    </lineage>
</organism>
<keyword evidence="2" id="KW-0812">Transmembrane</keyword>
<feature type="compositionally biased region" description="Polar residues" evidence="1">
    <location>
        <begin position="1"/>
        <end position="12"/>
    </location>
</feature>
<feature type="transmembrane region" description="Helical" evidence="2">
    <location>
        <begin position="189"/>
        <end position="209"/>
    </location>
</feature>
<reference evidence="3 4" key="1">
    <citation type="journal article" date="2004" name="PLoS Biol.">
        <title>Genomic insights into methanotrophy: the complete genome sequence of Methylococcus capsulatus (Bath).</title>
        <authorList>
            <person name="Ward N.L."/>
            <person name="Larsen O."/>
            <person name="Sakwa J."/>
            <person name="Bruseth L."/>
            <person name="Khouri H.M."/>
            <person name="Durkin A.S."/>
            <person name="Dimitrov G."/>
            <person name="Jiang L."/>
            <person name="Scanlan D."/>
            <person name="Kang K.H."/>
            <person name="Lewis M.R."/>
            <person name="Nelson K.E."/>
            <person name="Methe B.A."/>
            <person name="Wu M."/>
            <person name="Heidelberg J.F."/>
            <person name="Paulsen I.T."/>
            <person name="Fouts D.E."/>
            <person name="Ravel J."/>
            <person name="Tettelin H."/>
            <person name="Ren Q."/>
            <person name="Read T.D."/>
            <person name="DeBoy R.T."/>
            <person name="Seshadri R."/>
            <person name="Salzberg S.L."/>
            <person name="Jensen H.B."/>
            <person name="Birkeland N.K."/>
            <person name="Nelson W.C."/>
            <person name="Dodson R.J."/>
            <person name="Grindhaug S.H."/>
            <person name="Holt I.E."/>
            <person name="Eidhammer I."/>
            <person name="Jonasen I."/>
            <person name="Vanaken S."/>
            <person name="Utterback T.R."/>
            <person name="Feldblyum T.V."/>
            <person name="Fraser C.M."/>
            <person name="Lillehaug J.R."/>
            <person name="Eisen J.A."/>
        </authorList>
    </citation>
    <scope>NUCLEOTIDE SEQUENCE [LARGE SCALE GENOMIC DNA]</scope>
    <source>
        <strain evidence="4">ATCC 33009 / NCIMB 11132 / Bath</strain>
    </source>
</reference>
<gene>
    <name evidence="3" type="ordered locus">MCA1668</name>
</gene>
<sequence>MRAIPPQTSMDNKGSKASEDRLRPDFGGSMPARPILLEPRGSSWLRVGGMLFLWLTLVIMALILWRGEALIKALNMSPGERIALQNPDLQQYQNELDSLQGRVAGLMKDSVENKLRTLERSVQNGRFGADEAELLEALKYELRFLQSYATQGGQLKSAGEHERYRMSSEPAEDPAAARTVREWVEFEKLLYLGAGALGAGTLMLGGAWLSTRSVQYLPSRQDVFLTGPAKDDSAS</sequence>